<gene>
    <name evidence="1" type="ordered locus">AOLE_05085</name>
</gene>
<accession>A0AAN0P6X4</accession>
<dbReference type="RefSeq" id="WP_013197160.1">
    <property type="nucleotide sequence ID" value="NC_014259.1"/>
</dbReference>
<dbReference type="EMBL" id="CP002080">
    <property type="protein sequence ID" value="ADI89914.1"/>
    <property type="molecule type" value="Genomic_DNA"/>
</dbReference>
<sequence length="84" mass="9755">MTTEIKFVLITADELTKLLEEACERAVTRILANQEDELLNIRQICERIPGMTYYLFKNLCKEQKIKSISGRYSLKRVKTALEST</sequence>
<dbReference type="KEGG" id="acd:AOLE_05085"/>
<dbReference type="GeneID" id="9381439"/>
<dbReference type="AlphaFoldDB" id="A0AAN0P6X4"/>
<protein>
    <recommendedName>
        <fullName evidence="3">Excisionase</fullName>
    </recommendedName>
</protein>
<reference evidence="1 2" key="1">
    <citation type="journal article" date="2010" name="J. Bacteriol.">
        <title>Complete genome sequence of the diesel-degrading Acinetobacter sp. strain DR1.</title>
        <authorList>
            <person name="Jung J."/>
            <person name="Baek J.H."/>
            <person name="Park W."/>
        </authorList>
    </citation>
    <scope>NUCLEOTIDE SEQUENCE [LARGE SCALE GENOMIC DNA]</scope>
    <source>
        <strain evidence="2">JCM 16667 / KCTC 23045 / DR1</strain>
    </source>
</reference>
<dbReference type="Proteomes" id="UP000000392">
    <property type="component" value="Chromosome"/>
</dbReference>
<proteinExistence type="predicted"/>
<organism evidence="1 2">
    <name type="scientific">Acinetobacter oleivorans (strain JCM 16667 / KCTC 23045 / DR1)</name>
    <dbReference type="NCBI Taxonomy" id="436717"/>
    <lineage>
        <taxon>Bacteria</taxon>
        <taxon>Pseudomonadati</taxon>
        <taxon>Pseudomonadota</taxon>
        <taxon>Gammaproteobacteria</taxon>
        <taxon>Moraxellales</taxon>
        <taxon>Moraxellaceae</taxon>
        <taxon>Acinetobacter</taxon>
    </lineage>
</organism>
<evidence type="ECO:0008006" key="3">
    <source>
        <dbReference type="Google" id="ProtNLM"/>
    </source>
</evidence>
<evidence type="ECO:0000313" key="1">
    <source>
        <dbReference type="EMBL" id="ADI89914.1"/>
    </source>
</evidence>
<name>A0AAN0P6X4_ACISD</name>
<evidence type="ECO:0000313" key="2">
    <source>
        <dbReference type="Proteomes" id="UP000000392"/>
    </source>
</evidence>